<accession>A0A4Z0PNS0</accession>
<comment type="caution">
    <text evidence="2">The sequence shown here is derived from an EMBL/GenBank/DDBJ whole genome shotgun (WGS) entry which is preliminary data.</text>
</comment>
<protein>
    <submittedName>
        <fullName evidence="2">BON domain-containing protein</fullName>
    </submittedName>
</protein>
<dbReference type="PANTHER" id="PTHR34606:SF15">
    <property type="entry name" value="BON DOMAIN-CONTAINING PROTEIN"/>
    <property type="match status" value="1"/>
</dbReference>
<dbReference type="EMBL" id="SRLD01000011">
    <property type="protein sequence ID" value="TGE17421.1"/>
    <property type="molecule type" value="Genomic_DNA"/>
</dbReference>
<feature type="domain" description="BON" evidence="1">
    <location>
        <begin position="1"/>
        <end position="37"/>
    </location>
</feature>
<dbReference type="Gene3D" id="3.30.1340.30">
    <property type="match status" value="1"/>
</dbReference>
<dbReference type="AlphaFoldDB" id="A0A4Z0PNS0"/>
<dbReference type="OrthoDB" id="863206at2"/>
<sequence>MLLTGLVATLFEQEQAGDVAAGVSGVVDVNNRLEVSGINANLAEGLSASFLGEDKLSPATPDPDQALAARIRARYCWSASLHDQEMDVRVEDGRATLTGTVDTWLNRKHAAEAAHEAGAREVNNHLLVLPSAPVPNKHLAAAAHESLA</sequence>
<dbReference type="PROSITE" id="PS50914">
    <property type="entry name" value="BON"/>
    <property type="match status" value="2"/>
</dbReference>
<dbReference type="PANTHER" id="PTHR34606">
    <property type="entry name" value="BON DOMAIN-CONTAINING PROTEIN"/>
    <property type="match status" value="1"/>
</dbReference>
<dbReference type="Proteomes" id="UP000297739">
    <property type="component" value="Unassembled WGS sequence"/>
</dbReference>
<gene>
    <name evidence="2" type="ORF">E5J99_07485</name>
</gene>
<dbReference type="InterPro" id="IPR007055">
    <property type="entry name" value="BON_dom"/>
</dbReference>
<evidence type="ECO:0000259" key="1">
    <source>
        <dbReference type="PROSITE" id="PS50914"/>
    </source>
</evidence>
<dbReference type="InterPro" id="IPR051686">
    <property type="entry name" value="Lipoprotein_DolP"/>
</dbReference>
<organism evidence="2 3">
    <name type="scientific">Hymenobacter elongatus</name>
    <dbReference type="NCBI Taxonomy" id="877208"/>
    <lineage>
        <taxon>Bacteria</taxon>
        <taxon>Pseudomonadati</taxon>
        <taxon>Bacteroidota</taxon>
        <taxon>Cytophagia</taxon>
        <taxon>Cytophagales</taxon>
        <taxon>Hymenobacteraceae</taxon>
        <taxon>Hymenobacter</taxon>
    </lineage>
</organism>
<proteinExistence type="predicted"/>
<dbReference type="Pfam" id="PF04972">
    <property type="entry name" value="BON"/>
    <property type="match status" value="2"/>
</dbReference>
<name>A0A4Z0PNS0_9BACT</name>
<feature type="domain" description="BON" evidence="1">
    <location>
        <begin position="63"/>
        <end position="130"/>
    </location>
</feature>
<evidence type="ECO:0000313" key="3">
    <source>
        <dbReference type="Proteomes" id="UP000297739"/>
    </source>
</evidence>
<keyword evidence="3" id="KW-1185">Reference proteome</keyword>
<evidence type="ECO:0000313" key="2">
    <source>
        <dbReference type="EMBL" id="TGE17421.1"/>
    </source>
</evidence>
<reference evidence="2 3" key="1">
    <citation type="submission" date="2019-04" db="EMBL/GenBank/DDBJ databases">
        <authorList>
            <person name="Feng G."/>
            <person name="Zhang J."/>
            <person name="Zhu H."/>
        </authorList>
    </citation>
    <scope>NUCLEOTIDE SEQUENCE [LARGE SCALE GENOMIC DNA]</scope>
    <source>
        <strain evidence="2 3">JCM 17223</strain>
    </source>
</reference>